<reference evidence="3 4" key="1">
    <citation type="journal article" date="2021" name="J. Hered.">
        <title>A chromosome-level genome assembly of the parasitoid wasp, Cotesia glomerata (Hymenoptera: Braconidae).</title>
        <authorList>
            <person name="Pinto B.J."/>
            <person name="Weis J.J."/>
            <person name="Gamble T."/>
            <person name="Ode P.J."/>
            <person name="Paul R."/>
            <person name="Zaspel J.M."/>
        </authorList>
    </citation>
    <scope>NUCLEOTIDE SEQUENCE [LARGE SCALE GENOMIC DNA]</scope>
    <source>
        <strain evidence="3">CgM1</strain>
    </source>
</reference>
<dbReference type="EMBL" id="JAHXZJ010002237">
    <property type="protein sequence ID" value="KAH0545941.1"/>
    <property type="molecule type" value="Genomic_DNA"/>
</dbReference>
<sequence length="187" mass="21690">MKSKINIKVTLKVHPIESINQLENIDEGPTSNVETEGFFSSDKKDPNKDEEPDKDGKIKTEIVKPATMAKGPCVCKRKMKGTKHCKRKFKRKSSKRRSLNPFIIFYLQMYYKNPSKCITEIACQAGKIWSSMTRQQKEEYIKKAKSRNGKAFKTEDGGKIKKGRKRKKIKSEDKKIKKEVKKERKDC</sequence>
<dbReference type="SUPFAM" id="SSF47095">
    <property type="entry name" value="HMG-box"/>
    <property type="match status" value="1"/>
</dbReference>
<dbReference type="CDD" id="cd00084">
    <property type="entry name" value="HMG-box_SF"/>
    <property type="match status" value="1"/>
</dbReference>
<dbReference type="Gene3D" id="1.10.30.10">
    <property type="entry name" value="High mobility group box domain"/>
    <property type="match status" value="1"/>
</dbReference>
<evidence type="ECO:0000259" key="2">
    <source>
        <dbReference type="Pfam" id="PF00505"/>
    </source>
</evidence>
<keyword evidence="4" id="KW-1185">Reference proteome</keyword>
<dbReference type="GO" id="GO:0005634">
    <property type="term" value="C:nucleus"/>
    <property type="evidence" value="ECO:0007669"/>
    <property type="project" value="UniProtKB-ARBA"/>
</dbReference>
<feature type="region of interest" description="Disordered" evidence="1">
    <location>
        <begin position="22"/>
        <end position="59"/>
    </location>
</feature>
<evidence type="ECO:0000313" key="3">
    <source>
        <dbReference type="EMBL" id="KAH0545941.1"/>
    </source>
</evidence>
<comment type="caution">
    <text evidence="3">The sequence shown here is derived from an EMBL/GenBank/DDBJ whole genome shotgun (WGS) entry which is preliminary data.</text>
</comment>
<name>A0AAV7I6Z5_COTGL</name>
<feature type="compositionally biased region" description="Basic and acidic residues" evidence="1">
    <location>
        <begin position="170"/>
        <end position="187"/>
    </location>
</feature>
<protein>
    <recommendedName>
        <fullName evidence="2">HMG box domain-containing protein</fullName>
    </recommendedName>
</protein>
<dbReference type="Proteomes" id="UP000826195">
    <property type="component" value="Unassembled WGS sequence"/>
</dbReference>
<dbReference type="AlphaFoldDB" id="A0AAV7I6Z5"/>
<dbReference type="Pfam" id="PF00505">
    <property type="entry name" value="HMG_box"/>
    <property type="match status" value="1"/>
</dbReference>
<feature type="compositionally biased region" description="Basic and acidic residues" evidence="1">
    <location>
        <begin position="41"/>
        <end position="59"/>
    </location>
</feature>
<organism evidence="3 4">
    <name type="scientific">Cotesia glomerata</name>
    <name type="common">Lepidopteran parasitic wasp</name>
    <name type="synonym">Apanteles glomeratus</name>
    <dbReference type="NCBI Taxonomy" id="32391"/>
    <lineage>
        <taxon>Eukaryota</taxon>
        <taxon>Metazoa</taxon>
        <taxon>Ecdysozoa</taxon>
        <taxon>Arthropoda</taxon>
        <taxon>Hexapoda</taxon>
        <taxon>Insecta</taxon>
        <taxon>Pterygota</taxon>
        <taxon>Neoptera</taxon>
        <taxon>Endopterygota</taxon>
        <taxon>Hymenoptera</taxon>
        <taxon>Apocrita</taxon>
        <taxon>Ichneumonoidea</taxon>
        <taxon>Braconidae</taxon>
        <taxon>Microgastrinae</taxon>
        <taxon>Cotesia</taxon>
    </lineage>
</organism>
<accession>A0AAV7I6Z5</accession>
<dbReference type="InterPro" id="IPR036910">
    <property type="entry name" value="HMG_box_dom_sf"/>
</dbReference>
<feature type="domain" description="HMG box" evidence="2">
    <location>
        <begin position="97"/>
        <end position="148"/>
    </location>
</feature>
<dbReference type="InterPro" id="IPR009071">
    <property type="entry name" value="HMG_box_dom"/>
</dbReference>
<proteinExistence type="predicted"/>
<feature type="region of interest" description="Disordered" evidence="1">
    <location>
        <begin position="142"/>
        <end position="187"/>
    </location>
</feature>
<gene>
    <name evidence="3" type="ORF">KQX54_004922</name>
</gene>
<feature type="compositionally biased region" description="Polar residues" evidence="1">
    <location>
        <begin position="22"/>
        <end position="34"/>
    </location>
</feature>
<evidence type="ECO:0000313" key="4">
    <source>
        <dbReference type="Proteomes" id="UP000826195"/>
    </source>
</evidence>
<evidence type="ECO:0000256" key="1">
    <source>
        <dbReference type="SAM" id="MobiDB-lite"/>
    </source>
</evidence>
<feature type="compositionally biased region" description="Basic residues" evidence="1">
    <location>
        <begin position="160"/>
        <end position="169"/>
    </location>
</feature>